<dbReference type="InterPro" id="IPR050263">
    <property type="entry name" value="Bact_Fimbrial_Adh_Pro"/>
</dbReference>
<protein>
    <submittedName>
        <fullName evidence="6">Type 1 fimbrial protein</fullName>
    </submittedName>
</protein>
<dbReference type="PANTHER" id="PTHR33420">
    <property type="entry name" value="FIMBRIAL SUBUNIT ELFA-RELATED"/>
    <property type="match status" value="1"/>
</dbReference>
<dbReference type="InterPro" id="IPR008966">
    <property type="entry name" value="Adhesion_dom_sf"/>
</dbReference>
<proteinExistence type="inferred from homology"/>
<feature type="signal peptide" evidence="5">
    <location>
        <begin position="1"/>
        <end position="24"/>
    </location>
</feature>
<dbReference type="EMBL" id="JAAQQR010000003">
    <property type="protein sequence ID" value="NID04690.1"/>
    <property type="molecule type" value="Genomic_DNA"/>
</dbReference>
<comment type="caution">
    <text evidence="6">The sequence shown here is derived from an EMBL/GenBank/DDBJ whole genome shotgun (WGS) entry which is preliminary data.</text>
</comment>
<keyword evidence="7" id="KW-1185">Reference proteome</keyword>
<keyword evidence="4" id="KW-0281">Fimbrium</keyword>
<dbReference type="RefSeq" id="WP_167124602.1">
    <property type="nucleotide sequence ID" value="NZ_JAAQQR010000003.1"/>
</dbReference>
<evidence type="ECO:0000256" key="5">
    <source>
        <dbReference type="SAM" id="SignalP"/>
    </source>
</evidence>
<keyword evidence="3 5" id="KW-0732">Signal</keyword>
<comment type="similarity">
    <text evidence="2">Belongs to the fimbrial protein family.</text>
</comment>
<evidence type="ECO:0000256" key="1">
    <source>
        <dbReference type="ARBA" id="ARBA00004561"/>
    </source>
</evidence>
<sequence length="189" mass="18555">MNAKFLTSTIAVALLGAASLSASAAGAATLAHPDGTLSISGAVSDTTCDLGGTPGANDISVSLATAPIASLAAAGNTYGDKEFDINLTGCTTPAQAKAPTVRFDASGVSANGNIKNIASGGNAATNVELRLLDGQNAWAPLNLGTDDPANGPAPTGGTGTLKYKVQYIATGAATAGDVQGQIPYEVIYN</sequence>
<dbReference type="PANTHER" id="PTHR33420:SF3">
    <property type="entry name" value="FIMBRIAL SUBUNIT ELFA"/>
    <property type="match status" value="1"/>
</dbReference>
<evidence type="ECO:0000256" key="3">
    <source>
        <dbReference type="ARBA" id="ARBA00022729"/>
    </source>
</evidence>
<evidence type="ECO:0000313" key="7">
    <source>
        <dbReference type="Proteomes" id="UP001429601"/>
    </source>
</evidence>
<feature type="chain" id="PRO_5046639159" evidence="5">
    <location>
        <begin position="25"/>
        <end position="189"/>
    </location>
</feature>
<evidence type="ECO:0000256" key="4">
    <source>
        <dbReference type="ARBA" id="ARBA00023263"/>
    </source>
</evidence>
<dbReference type="InterPro" id="IPR036937">
    <property type="entry name" value="Adhesion_dom_fimbrial_sf"/>
</dbReference>
<dbReference type="Gene3D" id="2.60.40.1090">
    <property type="entry name" value="Fimbrial-type adhesion domain"/>
    <property type="match status" value="1"/>
</dbReference>
<dbReference type="SUPFAM" id="SSF49401">
    <property type="entry name" value="Bacterial adhesins"/>
    <property type="match status" value="1"/>
</dbReference>
<dbReference type="InterPro" id="IPR039458">
    <property type="entry name" value="FimA-like"/>
</dbReference>
<organism evidence="6 7">
    <name type="scientific">Luteibacter jiangsuensis</name>
    <dbReference type="NCBI Taxonomy" id="637577"/>
    <lineage>
        <taxon>Bacteria</taxon>
        <taxon>Pseudomonadati</taxon>
        <taxon>Pseudomonadota</taxon>
        <taxon>Gammaproteobacteria</taxon>
        <taxon>Lysobacterales</taxon>
        <taxon>Rhodanobacteraceae</taxon>
        <taxon>Luteibacter</taxon>
    </lineage>
</organism>
<evidence type="ECO:0000313" key="6">
    <source>
        <dbReference type="EMBL" id="NID04690.1"/>
    </source>
</evidence>
<accession>A0ABX0Q2E2</accession>
<gene>
    <name evidence="6" type="ORF">HBF26_07315</name>
</gene>
<dbReference type="Proteomes" id="UP001429601">
    <property type="component" value="Unassembled WGS sequence"/>
</dbReference>
<evidence type="ECO:0000256" key="2">
    <source>
        <dbReference type="ARBA" id="ARBA00006671"/>
    </source>
</evidence>
<reference evidence="6 7" key="1">
    <citation type="journal article" date="2011" name="Curr. Microbiol.">
        <title>Luteibacter jiangsuensis sp. nov.: a methamidophos-degrading bacterium isolated from a methamidophos-manufacturing factory.</title>
        <authorList>
            <person name="Wang L."/>
            <person name="Wang G.L."/>
            <person name="Li S.P."/>
            <person name="Jiang J.D."/>
        </authorList>
    </citation>
    <scope>NUCLEOTIDE SEQUENCE [LARGE SCALE GENOMIC DNA]</scope>
    <source>
        <strain evidence="6 7">CGMCC 1.10133</strain>
    </source>
</reference>
<name>A0ABX0Q2E2_9GAMM</name>
<dbReference type="Pfam" id="PF16970">
    <property type="entry name" value="FimA"/>
    <property type="match status" value="1"/>
</dbReference>
<comment type="subcellular location">
    <subcellularLocation>
        <location evidence="1">Fimbrium</location>
    </subcellularLocation>
</comment>